<dbReference type="Pfam" id="PF13560">
    <property type="entry name" value="HTH_31"/>
    <property type="match status" value="1"/>
</dbReference>
<dbReference type="InterPro" id="IPR010982">
    <property type="entry name" value="Lambda_DNA-bd_dom_sf"/>
</dbReference>
<evidence type="ECO:0000259" key="1">
    <source>
        <dbReference type="PROSITE" id="PS50943"/>
    </source>
</evidence>
<dbReference type="CDD" id="cd00093">
    <property type="entry name" value="HTH_XRE"/>
    <property type="match status" value="1"/>
</dbReference>
<accession>A0ABY5VYK7</accession>
<feature type="domain" description="HTH cro/C1-type" evidence="1">
    <location>
        <begin position="20"/>
        <end position="81"/>
    </location>
</feature>
<dbReference type="Proteomes" id="UP001059617">
    <property type="component" value="Chromosome"/>
</dbReference>
<dbReference type="PROSITE" id="PS50943">
    <property type="entry name" value="HTH_CROC1"/>
    <property type="match status" value="1"/>
</dbReference>
<reference evidence="2" key="1">
    <citation type="submission" date="2021-04" db="EMBL/GenBank/DDBJ databases">
        <authorList>
            <person name="Hartkoorn R.C."/>
            <person name="Beaudoing E."/>
            <person name="Hot D."/>
        </authorList>
    </citation>
    <scope>NUCLEOTIDE SEQUENCE</scope>
    <source>
        <strain evidence="2">NRRL B-16292</strain>
    </source>
</reference>
<dbReference type="SUPFAM" id="SSF47413">
    <property type="entry name" value="lambda repressor-like DNA-binding domains"/>
    <property type="match status" value="1"/>
</dbReference>
<gene>
    <name evidence="2" type="ORF">Dfulv_45365</name>
</gene>
<dbReference type="RefSeq" id="WP_259859993.1">
    <property type="nucleotide sequence ID" value="NZ_BAAAST010000013.1"/>
</dbReference>
<reference evidence="2" key="2">
    <citation type="submission" date="2022-09" db="EMBL/GenBank/DDBJ databases">
        <title>Biosynthetic gene clusters of Dactylosporangioum fulvum.</title>
        <authorList>
            <person name="Caradec T."/>
        </authorList>
    </citation>
    <scope>NUCLEOTIDE SEQUENCE</scope>
    <source>
        <strain evidence="2">NRRL B-16292</strain>
    </source>
</reference>
<dbReference type="SMART" id="SM00530">
    <property type="entry name" value="HTH_XRE"/>
    <property type="match status" value="1"/>
</dbReference>
<protein>
    <submittedName>
        <fullName evidence="2">Helix-turn-helix domain-containing protein</fullName>
    </submittedName>
</protein>
<sequence length="98" mass="10920">MSDVPPRRGPATAGSFGQLITHRRHQLGMTQGDLADQLCARSGRPTFTRHEISRYERGLRIPTAPLLPVIADSLDLPMAVLRRTAAADRKRRHAGNRR</sequence>
<keyword evidence="3" id="KW-1185">Reference proteome</keyword>
<organism evidence="2 3">
    <name type="scientific">Dactylosporangium fulvum</name>
    <dbReference type="NCBI Taxonomy" id="53359"/>
    <lineage>
        <taxon>Bacteria</taxon>
        <taxon>Bacillati</taxon>
        <taxon>Actinomycetota</taxon>
        <taxon>Actinomycetes</taxon>
        <taxon>Micromonosporales</taxon>
        <taxon>Micromonosporaceae</taxon>
        <taxon>Dactylosporangium</taxon>
    </lineage>
</organism>
<evidence type="ECO:0000313" key="2">
    <source>
        <dbReference type="EMBL" id="UWP82221.1"/>
    </source>
</evidence>
<evidence type="ECO:0000313" key="3">
    <source>
        <dbReference type="Proteomes" id="UP001059617"/>
    </source>
</evidence>
<dbReference type="Gene3D" id="1.10.260.40">
    <property type="entry name" value="lambda repressor-like DNA-binding domains"/>
    <property type="match status" value="1"/>
</dbReference>
<proteinExistence type="predicted"/>
<dbReference type="InterPro" id="IPR001387">
    <property type="entry name" value="Cro/C1-type_HTH"/>
</dbReference>
<dbReference type="EMBL" id="CP073720">
    <property type="protein sequence ID" value="UWP82221.1"/>
    <property type="molecule type" value="Genomic_DNA"/>
</dbReference>
<name>A0ABY5VYK7_9ACTN</name>